<sequence>MKYAFAAAAFAAVVSAQDISTIPSCAVPCVDASRSKVTSCTETDYKCLCDNITKIQGDATTCVITSCGADVAVSKVLPAVQAFCEAVEAGGSSSSSSAAATTSATSVAVTTSTAASTKTVATTSVAETTATVTATSSATSSEGYSVSIPEGTTTVVSSTTYKPTTIASTITSKASNGTASATSTPTSVVTAGAALATAGSIGMLILGALAAL</sequence>
<evidence type="ECO:0000256" key="5">
    <source>
        <dbReference type="ARBA" id="ARBA00022525"/>
    </source>
</evidence>
<dbReference type="PROSITE" id="PS52012">
    <property type="entry name" value="CFEM"/>
    <property type="match status" value="1"/>
</dbReference>
<evidence type="ECO:0000256" key="16">
    <source>
        <dbReference type="SAM" id="Phobius"/>
    </source>
</evidence>
<evidence type="ECO:0000256" key="8">
    <source>
        <dbReference type="ARBA" id="ARBA00022723"/>
    </source>
</evidence>
<keyword evidence="7" id="KW-0336">GPI-anchor</keyword>
<accession>A0A9P8UM64</accession>
<keyword evidence="11 16" id="KW-0472">Membrane</keyword>
<evidence type="ECO:0000256" key="9">
    <source>
        <dbReference type="ARBA" id="ARBA00022729"/>
    </source>
</evidence>
<gene>
    <name evidence="19" type="ORF">BKA67DRAFT_657149</name>
</gene>
<dbReference type="RefSeq" id="XP_045959464.1">
    <property type="nucleotide sequence ID" value="XM_046107066.1"/>
</dbReference>
<evidence type="ECO:0000256" key="12">
    <source>
        <dbReference type="ARBA" id="ARBA00023157"/>
    </source>
</evidence>
<keyword evidence="20" id="KW-1185">Reference proteome</keyword>
<keyword evidence="8 15" id="KW-0479">Metal-binding</keyword>
<comment type="caution">
    <text evidence="15">Lacks conserved residue(s) required for the propagation of feature annotation.</text>
</comment>
<evidence type="ECO:0000256" key="14">
    <source>
        <dbReference type="ARBA" id="ARBA00023288"/>
    </source>
</evidence>
<dbReference type="InterPro" id="IPR008427">
    <property type="entry name" value="Extracellular_membr_CFEM_dom"/>
</dbReference>
<keyword evidence="16" id="KW-0812">Transmembrane</keyword>
<reference evidence="19" key="1">
    <citation type="journal article" date="2021" name="Nat. Commun.">
        <title>Genetic determinants of endophytism in the Arabidopsis root mycobiome.</title>
        <authorList>
            <person name="Mesny F."/>
            <person name="Miyauchi S."/>
            <person name="Thiergart T."/>
            <person name="Pickel B."/>
            <person name="Atanasova L."/>
            <person name="Karlsson M."/>
            <person name="Huettel B."/>
            <person name="Barry K.W."/>
            <person name="Haridas S."/>
            <person name="Chen C."/>
            <person name="Bauer D."/>
            <person name="Andreopoulos W."/>
            <person name="Pangilinan J."/>
            <person name="LaButti K."/>
            <person name="Riley R."/>
            <person name="Lipzen A."/>
            <person name="Clum A."/>
            <person name="Drula E."/>
            <person name="Henrissat B."/>
            <person name="Kohler A."/>
            <person name="Grigoriev I.V."/>
            <person name="Martin F.M."/>
            <person name="Hacquard S."/>
        </authorList>
    </citation>
    <scope>NUCLEOTIDE SEQUENCE</scope>
    <source>
        <strain evidence="19">MPI-SDFR-AT-0073</strain>
    </source>
</reference>
<evidence type="ECO:0000259" key="18">
    <source>
        <dbReference type="PROSITE" id="PS52012"/>
    </source>
</evidence>
<dbReference type="GeneID" id="70135957"/>
<dbReference type="GO" id="GO:0005886">
    <property type="term" value="C:plasma membrane"/>
    <property type="evidence" value="ECO:0007669"/>
    <property type="project" value="UniProtKB-SubCell"/>
</dbReference>
<evidence type="ECO:0000256" key="15">
    <source>
        <dbReference type="PROSITE-ProRule" id="PRU01356"/>
    </source>
</evidence>
<comment type="caution">
    <text evidence="19">The sequence shown here is derived from an EMBL/GenBank/DDBJ whole genome shotgun (WGS) entry which is preliminary data.</text>
</comment>
<keyword evidence="12 15" id="KW-1015">Disulfide bond</keyword>
<proteinExistence type="inferred from homology"/>
<dbReference type="Pfam" id="PF05730">
    <property type="entry name" value="CFEM"/>
    <property type="match status" value="1"/>
</dbReference>
<keyword evidence="14" id="KW-0449">Lipoprotein</keyword>
<evidence type="ECO:0000256" key="7">
    <source>
        <dbReference type="ARBA" id="ARBA00022622"/>
    </source>
</evidence>
<evidence type="ECO:0000256" key="1">
    <source>
        <dbReference type="ARBA" id="ARBA00004609"/>
    </source>
</evidence>
<comment type="subcellular location">
    <subcellularLocation>
        <location evidence="1">Cell membrane</location>
        <topology evidence="1">Lipid-anchor</topology>
        <topology evidence="1">GPI-anchor</topology>
    </subcellularLocation>
    <subcellularLocation>
        <location evidence="2">Secreted</location>
    </subcellularLocation>
</comment>
<evidence type="ECO:0000256" key="11">
    <source>
        <dbReference type="ARBA" id="ARBA00023136"/>
    </source>
</evidence>
<keyword evidence="6 15" id="KW-0349">Heme</keyword>
<dbReference type="Proteomes" id="UP000758603">
    <property type="component" value="Unassembled WGS sequence"/>
</dbReference>
<dbReference type="OrthoDB" id="3767534at2759"/>
<dbReference type="GO" id="GO:0098552">
    <property type="term" value="C:side of membrane"/>
    <property type="evidence" value="ECO:0007669"/>
    <property type="project" value="UniProtKB-KW"/>
</dbReference>
<evidence type="ECO:0000256" key="10">
    <source>
        <dbReference type="ARBA" id="ARBA00023004"/>
    </source>
</evidence>
<evidence type="ECO:0000256" key="6">
    <source>
        <dbReference type="ARBA" id="ARBA00022617"/>
    </source>
</evidence>
<dbReference type="GO" id="GO:0005576">
    <property type="term" value="C:extracellular region"/>
    <property type="evidence" value="ECO:0007669"/>
    <property type="project" value="UniProtKB-SubCell"/>
</dbReference>
<protein>
    <recommendedName>
        <fullName evidence="18">CFEM domain-containing protein</fullName>
    </recommendedName>
</protein>
<keyword evidence="5" id="KW-0964">Secreted</keyword>
<keyword evidence="13" id="KW-0325">Glycoprotein</keyword>
<keyword evidence="10 15" id="KW-0408">Iron</keyword>
<keyword evidence="4" id="KW-1003">Cell membrane</keyword>
<evidence type="ECO:0000256" key="17">
    <source>
        <dbReference type="SAM" id="SignalP"/>
    </source>
</evidence>
<dbReference type="PANTHER" id="PTHR37928">
    <property type="entry name" value="CFEM DOMAIN PROTEIN (AFU_ORTHOLOGUE AFUA_6G14090)"/>
    <property type="match status" value="1"/>
</dbReference>
<feature type="transmembrane region" description="Helical" evidence="16">
    <location>
        <begin position="188"/>
        <end position="211"/>
    </location>
</feature>
<evidence type="ECO:0000256" key="13">
    <source>
        <dbReference type="ARBA" id="ARBA00023180"/>
    </source>
</evidence>
<comment type="similarity">
    <text evidence="3">Belongs to the RBT5 family.</text>
</comment>
<evidence type="ECO:0000256" key="4">
    <source>
        <dbReference type="ARBA" id="ARBA00022475"/>
    </source>
</evidence>
<evidence type="ECO:0000256" key="2">
    <source>
        <dbReference type="ARBA" id="ARBA00004613"/>
    </source>
</evidence>
<name>A0A9P8UM64_9PEZI</name>
<keyword evidence="9 17" id="KW-0732">Signal</keyword>
<evidence type="ECO:0000313" key="20">
    <source>
        <dbReference type="Proteomes" id="UP000758603"/>
    </source>
</evidence>
<keyword evidence="16" id="KW-1133">Transmembrane helix</keyword>
<evidence type="ECO:0000313" key="19">
    <source>
        <dbReference type="EMBL" id="KAH6655199.1"/>
    </source>
</evidence>
<evidence type="ECO:0000256" key="3">
    <source>
        <dbReference type="ARBA" id="ARBA00010031"/>
    </source>
</evidence>
<feature type="chain" id="PRO_5040381233" description="CFEM domain-containing protein" evidence="17">
    <location>
        <begin position="17"/>
        <end position="212"/>
    </location>
</feature>
<organism evidence="19 20">
    <name type="scientific">Truncatella angustata</name>
    <dbReference type="NCBI Taxonomy" id="152316"/>
    <lineage>
        <taxon>Eukaryota</taxon>
        <taxon>Fungi</taxon>
        <taxon>Dikarya</taxon>
        <taxon>Ascomycota</taxon>
        <taxon>Pezizomycotina</taxon>
        <taxon>Sordariomycetes</taxon>
        <taxon>Xylariomycetidae</taxon>
        <taxon>Amphisphaeriales</taxon>
        <taxon>Sporocadaceae</taxon>
        <taxon>Truncatella</taxon>
    </lineage>
</organism>
<dbReference type="InterPro" id="IPR051735">
    <property type="entry name" value="CFEM_domain"/>
</dbReference>
<dbReference type="AlphaFoldDB" id="A0A9P8UM64"/>
<dbReference type="EMBL" id="JAGPXC010000003">
    <property type="protein sequence ID" value="KAH6655199.1"/>
    <property type="molecule type" value="Genomic_DNA"/>
</dbReference>
<feature type="disulfide bond" evidence="15">
    <location>
        <begin position="40"/>
        <end position="47"/>
    </location>
</feature>
<dbReference type="GO" id="GO:0046872">
    <property type="term" value="F:metal ion binding"/>
    <property type="evidence" value="ECO:0007669"/>
    <property type="project" value="UniProtKB-UniRule"/>
</dbReference>
<dbReference type="PANTHER" id="PTHR37928:SF2">
    <property type="entry name" value="GPI ANCHORED CFEM DOMAIN PROTEIN (AFU_ORTHOLOGUE AFUA_6G10580)"/>
    <property type="match status" value="1"/>
</dbReference>
<feature type="domain" description="CFEM" evidence="18">
    <location>
        <begin position="1"/>
        <end position="111"/>
    </location>
</feature>
<feature type="binding site" description="axial binding residue" evidence="15">
    <location>
        <position position="44"/>
    </location>
    <ligand>
        <name>heme</name>
        <dbReference type="ChEBI" id="CHEBI:30413"/>
    </ligand>
    <ligandPart>
        <name>Fe</name>
        <dbReference type="ChEBI" id="CHEBI:18248"/>
    </ligandPart>
</feature>
<feature type="signal peptide" evidence="17">
    <location>
        <begin position="1"/>
        <end position="16"/>
    </location>
</feature>
<dbReference type="SMART" id="SM00747">
    <property type="entry name" value="CFEM"/>
    <property type="match status" value="1"/>
</dbReference>